<dbReference type="SUPFAM" id="SSF51735">
    <property type="entry name" value="NAD(P)-binding Rossmann-fold domains"/>
    <property type="match status" value="1"/>
</dbReference>
<dbReference type="OrthoDB" id="9781031at2"/>
<dbReference type="Gene3D" id="3.30.360.10">
    <property type="entry name" value="Dihydrodipicolinate Reductase, domain 2"/>
    <property type="match status" value="1"/>
</dbReference>
<dbReference type="InterPro" id="IPR055170">
    <property type="entry name" value="GFO_IDH_MocA-like_dom"/>
</dbReference>
<dbReference type="EMBL" id="CP023068">
    <property type="protein sequence ID" value="ASY66143.1"/>
    <property type="molecule type" value="Genomic_DNA"/>
</dbReference>
<dbReference type="GO" id="GO:0000166">
    <property type="term" value="F:nucleotide binding"/>
    <property type="evidence" value="ECO:0007669"/>
    <property type="project" value="InterPro"/>
</dbReference>
<feature type="domain" description="Gfo/Idh/MocA-like oxidoreductase N-terminal" evidence="3">
    <location>
        <begin position="3"/>
        <end position="118"/>
    </location>
</feature>
<dbReference type="AlphaFoldDB" id="A0A249PJM8"/>
<dbReference type="KEGG" id="esj:SJ05684_b51610"/>
<keyword evidence="6" id="KW-1185">Reference proteome</keyword>
<dbReference type="InterPro" id="IPR000683">
    <property type="entry name" value="Gfo/Idh/MocA-like_OxRdtase_N"/>
</dbReference>
<dbReference type="PANTHER" id="PTHR43708">
    <property type="entry name" value="CONSERVED EXPRESSED OXIDOREDUCTASE (EUROFUNG)"/>
    <property type="match status" value="1"/>
</dbReference>
<evidence type="ECO:0000313" key="6">
    <source>
        <dbReference type="Proteomes" id="UP000217211"/>
    </source>
</evidence>
<dbReference type="PANTHER" id="PTHR43708:SF5">
    <property type="entry name" value="CONSERVED EXPRESSED OXIDOREDUCTASE (EUROFUNG)-RELATED"/>
    <property type="match status" value="1"/>
</dbReference>
<organism evidence="5 6">
    <name type="scientific">Sinorhizobium sojae CCBAU 05684</name>
    <dbReference type="NCBI Taxonomy" id="716928"/>
    <lineage>
        <taxon>Bacteria</taxon>
        <taxon>Pseudomonadati</taxon>
        <taxon>Pseudomonadota</taxon>
        <taxon>Alphaproteobacteria</taxon>
        <taxon>Hyphomicrobiales</taxon>
        <taxon>Rhizobiaceae</taxon>
        <taxon>Sinorhizobium/Ensifer group</taxon>
        <taxon>Sinorhizobium</taxon>
    </lineage>
</organism>
<dbReference type="InterPro" id="IPR051317">
    <property type="entry name" value="Gfo/Idh/MocA_oxidoreduct"/>
</dbReference>
<accession>A0A249PJM8</accession>
<dbReference type="eggNOG" id="COG0673">
    <property type="taxonomic scope" value="Bacteria"/>
</dbReference>
<dbReference type="Pfam" id="PF01408">
    <property type="entry name" value="GFO_IDH_MocA"/>
    <property type="match status" value="1"/>
</dbReference>
<keyword evidence="5" id="KW-0614">Plasmid</keyword>
<evidence type="ECO:0000259" key="4">
    <source>
        <dbReference type="Pfam" id="PF22725"/>
    </source>
</evidence>
<dbReference type="Proteomes" id="UP000217211">
    <property type="component" value="Plasmid pSJ05684b"/>
</dbReference>
<dbReference type="Gene3D" id="3.40.50.720">
    <property type="entry name" value="NAD(P)-binding Rossmann-like Domain"/>
    <property type="match status" value="1"/>
</dbReference>
<geneLocation type="plasmid" evidence="6">
    <name>psj05684b</name>
</geneLocation>
<evidence type="ECO:0000256" key="1">
    <source>
        <dbReference type="ARBA" id="ARBA00010928"/>
    </source>
</evidence>
<dbReference type="SUPFAM" id="SSF55347">
    <property type="entry name" value="Glyceraldehyde-3-phosphate dehydrogenase-like, C-terminal domain"/>
    <property type="match status" value="1"/>
</dbReference>
<proteinExistence type="inferred from homology"/>
<gene>
    <name evidence="5" type="ORF">SJ05684_b51610</name>
</gene>
<protein>
    <submittedName>
        <fullName evidence="5">Myo-inositol 2-dehydrogenase</fullName>
    </submittedName>
</protein>
<dbReference type="Pfam" id="PF22725">
    <property type="entry name" value="GFO_IDH_MocA_C3"/>
    <property type="match status" value="1"/>
</dbReference>
<feature type="domain" description="GFO/IDH/MocA-like oxidoreductase" evidence="4">
    <location>
        <begin position="130"/>
        <end position="243"/>
    </location>
</feature>
<evidence type="ECO:0000313" key="5">
    <source>
        <dbReference type="EMBL" id="ASY66143.1"/>
    </source>
</evidence>
<dbReference type="GO" id="GO:0016491">
    <property type="term" value="F:oxidoreductase activity"/>
    <property type="evidence" value="ECO:0007669"/>
    <property type="project" value="UniProtKB-KW"/>
</dbReference>
<evidence type="ECO:0000256" key="2">
    <source>
        <dbReference type="ARBA" id="ARBA00023002"/>
    </source>
</evidence>
<dbReference type="InterPro" id="IPR036291">
    <property type="entry name" value="NAD(P)-bd_dom_sf"/>
</dbReference>
<evidence type="ECO:0000259" key="3">
    <source>
        <dbReference type="Pfam" id="PF01408"/>
    </source>
</evidence>
<dbReference type="STRING" id="716928.GCA_000261485_04305"/>
<keyword evidence="2" id="KW-0560">Oxidoreductase</keyword>
<name>A0A249PJM8_9HYPH</name>
<dbReference type="RefSeq" id="WP_034857650.1">
    <property type="nucleotide sequence ID" value="NZ_AJQT01000094.1"/>
</dbReference>
<sequence length="351" mass="37378">MTRVAIIGAGIGAQHLAGYRALPARFEVRTFCDLDADRARGVAGEDDSITVTDDLDAVLADPDIDLVDICLPPHLHFPVSVKVLTAGKHVVCEKPLVRSLAEADALIDVAQKAGRRVFPVFQYRYGKGTAQLRALMDAGLAGKPFAASLETHWNRGSDYYAVPWRGTWAGESGGAVLGHAIHNHDLLCSIFGPVAELSASVTTRVNEIEVEDCGAILMVHESGALSTSSITLGAAMDTTRLRFTFEGLTAESGTAPYAPAEGGWRFTARAPRDQAAIDQVLAGLPATLAGYAGYFDAIADALEGRGGREVTLEDGRQSIELVTAVYYAARTGQRVSLPLSRAAPLYESWLP</sequence>
<comment type="similarity">
    <text evidence="1">Belongs to the Gfo/Idh/MocA family.</text>
</comment>
<reference evidence="5 6" key="1">
    <citation type="submission" date="2017-08" db="EMBL/GenBank/DDBJ databases">
        <title>Multipartite genome sequences of Sinorhizobium species nodulating soybeans.</title>
        <authorList>
            <person name="Tian C.F."/>
        </authorList>
    </citation>
    <scope>NUCLEOTIDE SEQUENCE [LARGE SCALE GENOMIC DNA]</scope>
    <source>
        <strain evidence="5 6">CCBAU 05684</strain>
        <plasmid evidence="6">psj05684b</plasmid>
    </source>
</reference>